<dbReference type="Proteomes" id="UP001497382">
    <property type="component" value="Unassembled WGS sequence"/>
</dbReference>
<evidence type="ECO:0000313" key="1">
    <source>
        <dbReference type="EMBL" id="CAL1272873.1"/>
    </source>
</evidence>
<keyword evidence="2" id="KW-1185">Reference proteome</keyword>
<dbReference type="AlphaFoldDB" id="A0AAV1ZMH6"/>
<evidence type="ECO:0000313" key="2">
    <source>
        <dbReference type="Proteomes" id="UP001497382"/>
    </source>
</evidence>
<gene>
    <name evidence="1" type="ORF">LARSCL_LOCUS6628</name>
</gene>
<organism evidence="1 2">
    <name type="scientific">Larinioides sclopetarius</name>
    <dbReference type="NCBI Taxonomy" id="280406"/>
    <lineage>
        <taxon>Eukaryota</taxon>
        <taxon>Metazoa</taxon>
        <taxon>Ecdysozoa</taxon>
        <taxon>Arthropoda</taxon>
        <taxon>Chelicerata</taxon>
        <taxon>Arachnida</taxon>
        <taxon>Araneae</taxon>
        <taxon>Araneomorphae</taxon>
        <taxon>Entelegynae</taxon>
        <taxon>Araneoidea</taxon>
        <taxon>Araneidae</taxon>
        <taxon>Larinioides</taxon>
    </lineage>
</organism>
<reference evidence="1 2" key="1">
    <citation type="submission" date="2024-04" db="EMBL/GenBank/DDBJ databases">
        <authorList>
            <person name="Rising A."/>
            <person name="Reimegard J."/>
            <person name="Sonavane S."/>
            <person name="Akerstrom W."/>
            <person name="Nylinder S."/>
            <person name="Hedman E."/>
            <person name="Kallberg Y."/>
        </authorList>
    </citation>
    <scope>NUCLEOTIDE SEQUENCE [LARGE SCALE GENOMIC DNA]</scope>
</reference>
<proteinExistence type="predicted"/>
<dbReference type="EMBL" id="CAXIEN010000064">
    <property type="protein sequence ID" value="CAL1272873.1"/>
    <property type="molecule type" value="Genomic_DNA"/>
</dbReference>
<name>A0AAV1ZMH6_9ARAC</name>
<accession>A0AAV1ZMH6</accession>
<protein>
    <submittedName>
        <fullName evidence="1">Uncharacterized protein</fullName>
    </submittedName>
</protein>
<comment type="caution">
    <text evidence="1">The sequence shown here is derived from an EMBL/GenBank/DDBJ whole genome shotgun (WGS) entry which is preliminary data.</text>
</comment>
<sequence length="41" mass="4894">MSRKERIFLLSSLEGRRGLTKRGLFFLKEDGYSPYNRVEEN</sequence>